<dbReference type="Gene3D" id="3.40.80.10">
    <property type="entry name" value="Peptidoglycan recognition protein-like"/>
    <property type="match status" value="1"/>
</dbReference>
<evidence type="ECO:0000313" key="6">
    <source>
        <dbReference type="EMBL" id="PLS24333.1"/>
    </source>
</evidence>
<evidence type="ECO:0000259" key="5">
    <source>
        <dbReference type="SMART" id="SM00644"/>
    </source>
</evidence>
<proteinExistence type="predicted"/>
<evidence type="ECO:0000256" key="2">
    <source>
        <dbReference type="ARBA" id="ARBA00011901"/>
    </source>
</evidence>
<dbReference type="SMART" id="SM00644">
    <property type="entry name" value="Ami_2"/>
    <property type="match status" value="1"/>
</dbReference>
<dbReference type="SUPFAM" id="SSF55846">
    <property type="entry name" value="N-acetylmuramoyl-L-alanine amidase-like"/>
    <property type="match status" value="1"/>
</dbReference>
<protein>
    <recommendedName>
        <fullName evidence="2">N-acetylmuramoyl-L-alanine amidase</fullName>
        <ecNumber evidence="2">3.5.1.28</ecNumber>
    </recommendedName>
</protein>
<dbReference type="PANTHER" id="PTHR30417:SF1">
    <property type="entry name" value="N-ACETYLMURAMOYL-L-ALANINE AMIDASE AMID"/>
    <property type="match status" value="1"/>
</dbReference>
<dbReference type="InterPro" id="IPR051206">
    <property type="entry name" value="NAMLAA_amidase_2"/>
</dbReference>
<dbReference type="InterPro" id="IPR036505">
    <property type="entry name" value="Amidase/PGRP_sf"/>
</dbReference>
<dbReference type="GO" id="GO:0009253">
    <property type="term" value="P:peptidoglycan catabolic process"/>
    <property type="evidence" value="ECO:0007669"/>
    <property type="project" value="InterPro"/>
</dbReference>
<dbReference type="InterPro" id="IPR002502">
    <property type="entry name" value="Amidase_domain"/>
</dbReference>
<comment type="catalytic activity">
    <reaction evidence="1">
        <text>Hydrolyzes the link between N-acetylmuramoyl residues and L-amino acid residues in certain cell-wall glycopeptides.</text>
        <dbReference type="EC" id="3.5.1.28"/>
    </reaction>
</comment>
<reference evidence="7 9" key="2">
    <citation type="submission" date="2021-03" db="EMBL/GenBank/DDBJ databases">
        <title>Genome sequencing of Bifidobacterium imperatoris JCM 32708.</title>
        <authorList>
            <person name="Kim J."/>
        </authorList>
    </citation>
    <scope>NUCLEOTIDE SEQUENCE [LARGE SCALE GENOMIC DNA]</scope>
    <source>
        <strain evidence="7 9">JCM 32708</strain>
    </source>
</reference>
<keyword evidence="9" id="KW-1185">Reference proteome</keyword>
<evidence type="ECO:0000256" key="4">
    <source>
        <dbReference type="ARBA" id="ARBA00023316"/>
    </source>
</evidence>
<evidence type="ECO:0000256" key="1">
    <source>
        <dbReference type="ARBA" id="ARBA00001561"/>
    </source>
</evidence>
<name>A0A2N5IQU6_9BIFI</name>
<dbReference type="Proteomes" id="UP000663067">
    <property type="component" value="Chromosome"/>
</dbReference>
<dbReference type="Pfam" id="PF01510">
    <property type="entry name" value="Amidase_2"/>
    <property type="match status" value="1"/>
</dbReference>
<dbReference type="EC" id="3.5.1.28" evidence="2"/>
<evidence type="ECO:0000313" key="8">
    <source>
        <dbReference type="Proteomes" id="UP000234855"/>
    </source>
</evidence>
<sequence length="297" mass="31877">MVGYSKALWKGSPNHYNGRNGYKVTHITLHIMVGSLEGTNACFQRPSYRASSTYGVGTDGTIYQWVDEANGAWCDANMASDCSGISIEHAGGIAGIAPTAAEYEASARLCADIARRYGWTKLWHDETGGRRGNIVLHREVPGTTHAGCPDRTINGLDVARVITRANQLLNGGTTPRKGNDMAEMLFNDLDTGKVYYWNILTGIKYIGVPDQLTVLKKAGVPEMETSSKGPWMTRAAEITDNTLASIKTTEAAQSAAIDALSKSMGADPGEIAKIVQDAVKSKLSSLEISMTATEKKG</sequence>
<gene>
    <name evidence="7" type="ORF">BLI708_06715</name>
    <name evidence="6" type="ORF">Tam1G_1596</name>
</gene>
<dbReference type="AlphaFoldDB" id="A0A2N5IQU6"/>
<evidence type="ECO:0000313" key="9">
    <source>
        <dbReference type="Proteomes" id="UP000663067"/>
    </source>
</evidence>
<keyword evidence="4" id="KW-0961">Cell wall biogenesis/degradation</keyword>
<dbReference type="EMBL" id="CP071591">
    <property type="protein sequence ID" value="QSY56963.1"/>
    <property type="molecule type" value="Genomic_DNA"/>
</dbReference>
<accession>A0A2N5IQU6</accession>
<organism evidence="6 8">
    <name type="scientific">Bifidobacterium imperatoris</name>
    <dbReference type="NCBI Taxonomy" id="2020965"/>
    <lineage>
        <taxon>Bacteria</taxon>
        <taxon>Bacillati</taxon>
        <taxon>Actinomycetota</taxon>
        <taxon>Actinomycetes</taxon>
        <taxon>Bifidobacteriales</taxon>
        <taxon>Bifidobacteriaceae</taxon>
        <taxon>Bifidobacterium</taxon>
    </lineage>
</organism>
<reference evidence="6 8" key="1">
    <citation type="submission" date="2017-07" db="EMBL/GenBank/DDBJ databases">
        <title>Bifidobacterium novel species.</title>
        <authorList>
            <person name="Lugli G.A."/>
            <person name="Milani C."/>
            <person name="Duranti S."/>
            <person name="Mangifesta M."/>
        </authorList>
    </citation>
    <scope>NUCLEOTIDE SEQUENCE [LARGE SCALE GENOMIC DNA]</scope>
    <source>
        <strain evidence="6 8">45</strain>
    </source>
</reference>
<dbReference type="PANTHER" id="PTHR30417">
    <property type="entry name" value="N-ACETYLMURAMOYL-L-ALANINE AMIDASE AMID"/>
    <property type="match status" value="1"/>
</dbReference>
<evidence type="ECO:0000256" key="3">
    <source>
        <dbReference type="ARBA" id="ARBA00022801"/>
    </source>
</evidence>
<dbReference type="EMBL" id="NMWV01000023">
    <property type="protein sequence ID" value="PLS24333.1"/>
    <property type="molecule type" value="Genomic_DNA"/>
</dbReference>
<keyword evidence="3" id="KW-0378">Hydrolase</keyword>
<dbReference type="GO" id="GO:0009254">
    <property type="term" value="P:peptidoglycan turnover"/>
    <property type="evidence" value="ECO:0007669"/>
    <property type="project" value="TreeGrafter"/>
</dbReference>
<dbReference type="CDD" id="cd06583">
    <property type="entry name" value="PGRP"/>
    <property type="match status" value="1"/>
</dbReference>
<evidence type="ECO:0000313" key="7">
    <source>
        <dbReference type="EMBL" id="QSY56963.1"/>
    </source>
</evidence>
<dbReference type="RefSeq" id="WP_101626136.1">
    <property type="nucleotide sequence ID" value="NZ_CP071591.1"/>
</dbReference>
<dbReference type="GO" id="GO:0071555">
    <property type="term" value="P:cell wall organization"/>
    <property type="evidence" value="ECO:0007669"/>
    <property type="project" value="UniProtKB-KW"/>
</dbReference>
<feature type="domain" description="N-acetylmuramoyl-L-alanine amidase" evidence="5">
    <location>
        <begin position="12"/>
        <end position="147"/>
    </location>
</feature>
<dbReference type="GO" id="GO:0008745">
    <property type="term" value="F:N-acetylmuramoyl-L-alanine amidase activity"/>
    <property type="evidence" value="ECO:0007669"/>
    <property type="project" value="UniProtKB-EC"/>
</dbReference>
<dbReference type="Proteomes" id="UP000234855">
    <property type="component" value="Unassembled WGS sequence"/>
</dbReference>